<sequence>MALHVSTSRSEAEDKAIEDGNAYRRRLIEGLEASLAEKNFQRTTIADIVRHAHTSRRTFYQYFETKQACLLALHKQASQDEIAAVAAAVDHTMPWQVQIRQATEAWIDFVDTRPALMLSWIQDIPLLGEAGAELHREGTDAFINTIQAICNSNEFRVAGGSPISRTRALVLVGGIERLAAETVQRGRKLATYTDEAVQAALALMTTQEPSGPLP</sequence>
<dbReference type="PANTHER" id="PTHR30055:SF187">
    <property type="entry name" value="TRANSCRIPTIONAL REGULATORY PROTEIN"/>
    <property type="match status" value="1"/>
</dbReference>
<dbReference type="PROSITE" id="PS50977">
    <property type="entry name" value="HTH_TETR_2"/>
    <property type="match status" value="1"/>
</dbReference>
<dbReference type="PANTHER" id="PTHR30055">
    <property type="entry name" value="HTH-TYPE TRANSCRIPTIONAL REGULATOR RUTR"/>
    <property type="match status" value="1"/>
</dbReference>
<dbReference type="InterPro" id="IPR001647">
    <property type="entry name" value="HTH_TetR"/>
</dbReference>
<gene>
    <name evidence="5" type="ORF">CCUG60883_04911</name>
    <name evidence="4" type="ORF">CCUG60885_04908</name>
</gene>
<proteinExistence type="predicted"/>
<dbReference type="Gene3D" id="1.10.357.10">
    <property type="entry name" value="Tetracycline Repressor, domain 2"/>
    <property type="match status" value="1"/>
</dbReference>
<dbReference type="GO" id="GO:0000976">
    <property type="term" value="F:transcription cis-regulatory region binding"/>
    <property type="evidence" value="ECO:0007669"/>
    <property type="project" value="TreeGrafter"/>
</dbReference>
<evidence type="ECO:0000313" key="4">
    <source>
        <dbReference type="EMBL" id="TDZ90262.1"/>
    </source>
</evidence>
<reference evidence="6 7" key="1">
    <citation type="journal article" date="2019" name="Sci. Rep.">
        <title>Extended insight into the Mycobacterium chelonae-abscessus complex through whole genome sequencing of Mycobacterium salmoniphilum outbreak and Mycobacterium salmoniphilum-like strains.</title>
        <authorList>
            <person name="Behra P.R.K."/>
            <person name="Das S."/>
            <person name="Pettersson B.M.F."/>
            <person name="Shirreff L."/>
            <person name="DuCote T."/>
            <person name="Jacobsson K.G."/>
            <person name="Ennis D.G."/>
            <person name="Kirsebom L.A."/>
        </authorList>
    </citation>
    <scope>NUCLEOTIDE SEQUENCE [LARGE SCALE GENOMIC DNA]</scope>
    <source>
        <strain evidence="5 6">CCUG 60883</strain>
        <strain evidence="4 7">CCUG 60885</strain>
    </source>
</reference>
<dbReference type="Proteomes" id="UP000295685">
    <property type="component" value="Unassembled WGS sequence"/>
</dbReference>
<evidence type="ECO:0000256" key="2">
    <source>
        <dbReference type="PROSITE-ProRule" id="PRU00335"/>
    </source>
</evidence>
<dbReference type="EMBL" id="PECK01000012">
    <property type="protein sequence ID" value="TDZ90262.1"/>
    <property type="molecule type" value="Genomic_DNA"/>
</dbReference>
<dbReference type="SUPFAM" id="SSF46689">
    <property type="entry name" value="Homeodomain-like"/>
    <property type="match status" value="1"/>
</dbReference>
<dbReference type="AlphaFoldDB" id="A0A4V6QF85"/>
<dbReference type="InterPro" id="IPR050109">
    <property type="entry name" value="HTH-type_TetR-like_transc_reg"/>
</dbReference>
<evidence type="ECO:0000313" key="7">
    <source>
        <dbReference type="Proteomes" id="UP000295685"/>
    </source>
</evidence>
<comment type="caution">
    <text evidence="4">The sequence shown here is derived from an EMBL/GenBank/DDBJ whole genome shotgun (WGS) entry which is preliminary data.</text>
</comment>
<keyword evidence="1 2" id="KW-0238">DNA-binding</keyword>
<organism evidence="4 7">
    <name type="scientific">Mycobacteroides salmoniphilum</name>
    <dbReference type="NCBI Taxonomy" id="404941"/>
    <lineage>
        <taxon>Bacteria</taxon>
        <taxon>Bacillati</taxon>
        <taxon>Actinomycetota</taxon>
        <taxon>Actinomycetes</taxon>
        <taxon>Mycobacteriales</taxon>
        <taxon>Mycobacteriaceae</taxon>
        <taxon>Mycobacteroides</taxon>
    </lineage>
</organism>
<feature type="domain" description="HTH tetR-type" evidence="3">
    <location>
        <begin position="21"/>
        <end position="81"/>
    </location>
</feature>
<accession>A0A4V6QF85</accession>
<dbReference type="EMBL" id="PECM01000015">
    <property type="protein sequence ID" value="TEA00228.1"/>
    <property type="molecule type" value="Genomic_DNA"/>
</dbReference>
<name>A0A4V6QF85_9MYCO</name>
<evidence type="ECO:0000313" key="5">
    <source>
        <dbReference type="EMBL" id="TEA00228.1"/>
    </source>
</evidence>
<protein>
    <submittedName>
        <fullName evidence="4">Bacterial regulatory protein, tetR family</fullName>
    </submittedName>
</protein>
<dbReference type="Pfam" id="PF00440">
    <property type="entry name" value="TetR_N"/>
    <property type="match status" value="1"/>
</dbReference>
<dbReference type="RefSeq" id="WP_191986384.1">
    <property type="nucleotide sequence ID" value="NZ_PECK01000012.1"/>
</dbReference>
<dbReference type="InterPro" id="IPR009057">
    <property type="entry name" value="Homeodomain-like_sf"/>
</dbReference>
<feature type="DNA-binding region" description="H-T-H motif" evidence="2">
    <location>
        <begin position="44"/>
        <end position="63"/>
    </location>
</feature>
<dbReference type="GO" id="GO:0003700">
    <property type="term" value="F:DNA-binding transcription factor activity"/>
    <property type="evidence" value="ECO:0007669"/>
    <property type="project" value="TreeGrafter"/>
</dbReference>
<dbReference type="Proteomes" id="UP000294844">
    <property type="component" value="Unassembled WGS sequence"/>
</dbReference>
<keyword evidence="6" id="KW-1185">Reference proteome</keyword>
<evidence type="ECO:0000256" key="1">
    <source>
        <dbReference type="ARBA" id="ARBA00023125"/>
    </source>
</evidence>
<evidence type="ECO:0000313" key="6">
    <source>
        <dbReference type="Proteomes" id="UP000294844"/>
    </source>
</evidence>
<evidence type="ECO:0000259" key="3">
    <source>
        <dbReference type="PROSITE" id="PS50977"/>
    </source>
</evidence>